<dbReference type="PROSITE" id="PS50082">
    <property type="entry name" value="WD_REPEATS_2"/>
    <property type="match status" value="1"/>
</dbReference>
<sequence length="457" mass="47831">MEAEMDAPQPNYIASMAWVPRGAGRTGAPIVAPGAVDVEMGDAPVDENFTEDALDPQLAQFSLESRDSMLVTGQAGFGLSSLSFDVVSPAFHDVDGTKMASGSVWHRQDCDVAAVPLSLAYIDGPNKEQPFVAVGTLWSPEIAVFPADVLDLNEPMFTIGGEEEAPAPAPVASKKRSRRSRRAKPQQVAAAPAADTDRSVTCLSWEGRTTGELNSLLAGSADGSLRVWDLSTQQATFSQHMKGDAKRGAVSVAALSPYAQGVALGATQACRCGVYDTRSKSGGMPIKGLASLAKSDPENPVWDLCEGAWVDANTVVVGFDSGVMAAIDLRNVSQMGVRRIHGKSLYEGVPGAPFSLSASKTVPGMVVTGGADGFLNVLDTKKMFQEGVDPVVLNRQSGIGPVMTVSLSPDYQGLLGVGGWENASTALIDLGNDASLKQKGMALAQCGIQDAFSPFNH</sequence>
<dbReference type="Gene3D" id="2.130.10.10">
    <property type="entry name" value="YVTN repeat-like/Quinoprotein amine dehydrogenase"/>
    <property type="match status" value="1"/>
</dbReference>
<evidence type="ECO:0000256" key="1">
    <source>
        <dbReference type="ARBA" id="ARBA00022553"/>
    </source>
</evidence>
<dbReference type="GO" id="GO:0006364">
    <property type="term" value="P:rRNA processing"/>
    <property type="evidence" value="ECO:0007669"/>
    <property type="project" value="InterPro"/>
</dbReference>
<protein>
    <submittedName>
        <fullName evidence="6">Uncharacterized protein</fullName>
    </submittedName>
</protein>
<dbReference type="InterPro" id="IPR001680">
    <property type="entry name" value="WD40_rpt"/>
</dbReference>
<reference evidence="6 7" key="1">
    <citation type="journal article" date="2018" name="PLoS ONE">
        <title>The draft genome of Kipferlia bialata reveals reductive genome evolution in fornicate parasites.</title>
        <authorList>
            <person name="Tanifuji G."/>
            <person name="Takabayashi S."/>
            <person name="Kume K."/>
            <person name="Takagi M."/>
            <person name="Nakayama T."/>
            <person name="Kamikawa R."/>
            <person name="Inagaki Y."/>
            <person name="Hashimoto T."/>
        </authorList>
    </citation>
    <scope>NUCLEOTIDE SEQUENCE [LARGE SCALE GENOMIC DNA]</scope>
    <source>
        <strain evidence="6">NY0173</strain>
    </source>
</reference>
<accession>A0A9K3GI87</accession>
<organism evidence="6 7">
    <name type="scientific">Kipferlia bialata</name>
    <dbReference type="NCBI Taxonomy" id="797122"/>
    <lineage>
        <taxon>Eukaryota</taxon>
        <taxon>Metamonada</taxon>
        <taxon>Carpediemonas-like organisms</taxon>
        <taxon>Kipferlia</taxon>
    </lineage>
</organism>
<dbReference type="GO" id="GO:0005634">
    <property type="term" value="C:nucleus"/>
    <property type="evidence" value="ECO:0007669"/>
    <property type="project" value="TreeGrafter"/>
</dbReference>
<dbReference type="InterPro" id="IPR015943">
    <property type="entry name" value="WD40/YVTN_repeat-like_dom_sf"/>
</dbReference>
<feature type="region of interest" description="Disordered" evidence="5">
    <location>
        <begin position="160"/>
        <end position="195"/>
    </location>
</feature>
<feature type="compositionally biased region" description="Basic residues" evidence="5">
    <location>
        <begin position="173"/>
        <end position="184"/>
    </location>
</feature>
<dbReference type="OrthoDB" id="270624at2759"/>
<dbReference type="InterPro" id="IPR036322">
    <property type="entry name" value="WD40_repeat_dom_sf"/>
</dbReference>
<feature type="repeat" description="WD" evidence="4">
    <location>
        <begin position="216"/>
        <end position="238"/>
    </location>
</feature>
<dbReference type="EMBL" id="BDIP01001290">
    <property type="protein sequence ID" value="GIQ84058.1"/>
    <property type="molecule type" value="Genomic_DNA"/>
</dbReference>
<keyword evidence="3" id="KW-0677">Repeat</keyword>
<dbReference type="PANTHER" id="PTHR14091:SF0">
    <property type="entry name" value="PERIODIC TRYPTOPHAN PROTEIN 1 HOMOLOG"/>
    <property type="match status" value="1"/>
</dbReference>
<dbReference type="PROSITE" id="PS00678">
    <property type="entry name" value="WD_REPEATS_1"/>
    <property type="match status" value="1"/>
</dbReference>
<dbReference type="Proteomes" id="UP000265618">
    <property type="component" value="Unassembled WGS sequence"/>
</dbReference>
<keyword evidence="1" id="KW-0597">Phosphoprotein</keyword>
<evidence type="ECO:0000256" key="4">
    <source>
        <dbReference type="PROSITE-ProRule" id="PRU00221"/>
    </source>
</evidence>
<feature type="compositionally biased region" description="Low complexity" evidence="5">
    <location>
        <begin position="185"/>
        <end position="194"/>
    </location>
</feature>
<evidence type="ECO:0000313" key="7">
    <source>
        <dbReference type="Proteomes" id="UP000265618"/>
    </source>
</evidence>
<dbReference type="InterPro" id="IPR044285">
    <property type="entry name" value="PWP1"/>
</dbReference>
<dbReference type="InterPro" id="IPR019775">
    <property type="entry name" value="WD40_repeat_CS"/>
</dbReference>
<evidence type="ECO:0000256" key="3">
    <source>
        <dbReference type="ARBA" id="ARBA00022737"/>
    </source>
</evidence>
<comment type="caution">
    <text evidence="6">The sequence shown here is derived from an EMBL/GenBank/DDBJ whole genome shotgun (WGS) entry which is preliminary data.</text>
</comment>
<proteinExistence type="predicted"/>
<gene>
    <name evidence="6" type="ORF">KIPB_005488</name>
</gene>
<evidence type="ECO:0000256" key="5">
    <source>
        <dbReference type="SAM" id="MobiDB-lite"/>
    </source>
</evidence>
<keyword evidence="7" id="KW-1185">Reference proteome</keyword>
<keyword evidence="2 4" id="KW-0853">WD repeat</keyword>
<dbReference type="AlphaFoldDB" id="A0A9K3GI87"/>
<evidence type="ECO:0000313" key="6">
    <source>
        <dbReference type="EMBL" id="GIQ84058.1"/>
    </source>
</evidence>
<name>A0A9K3GI87_9EUKA</name>
<evidence type="ECO:0000256" key="2">
    <source>
        <dbReference type="ARBA" id="ARBA00022574"/>
    </source>
</evidence>
<dbReference type="PANTHER" id="PTHR14091">
    <property type="entry name" value="PERIODIC TRYPTOPHAN PROTEIN 1"/>
    <property type="match status" value="1"/>
</dbReference>
<dbReference type="SUPFAM" id="SSF50978">
    <property type="entry name" value="WD40 repeat-like"/>
    <property type="match status" value="1"/>
</dbReference>